<evidence type="ECO:0000256" key="1">
    <source>
        <dbReference type="ARBA" id="ARBA00008482"/>
    </source>
</evidence>
<evidence type="ECO:0000256" key="2">
    <source>
        <dbReference type="ARBA" id="ARBA00022490"/>
    </source>
</evidence>
<comment type="similarity">
    <text evidence="1">Belongs to the CSN7/EIF3M family. CSN7 subfamily.</text>
</comment>
<dbReference type="Proteomes" id="UP001153737">
    <property type="component" value="Chromosome 6"/>
</dbReference>
<dbReference type="SUPFAM" id="SSF46785">
    <property type="entry name" value="Winged helix' DNA-binding domain"/>
    <property type="match status" value="1"/>
</dbReference>
<dbReference type="InterPro" id="IPR027528">
    <property type="entry name" value="eIF3m"/>
</dbReference>
<dbReference type="PANTHER" id="PTHR15350">
    <property type="entry name" value="COP9 SIGNALOSOME COMPLEX SUBUNIT 7/DENDRITIC CELL PROTEIN GA17"/>
    <property type="match status" value="1"/>
</dbReference>
<evidence type="ECO:0000256" key="3">
    <source>
        <dbReference type="ARBA" id="ARBA00022540"/>
    </source>
</evidence>
<proteinExistence type="inferred from homology"/>
<comment type="subunit">
    <text evidence="5">Component of the eukaryotic translation initiation factor 3 (eIF-3) complex.</text>
</comment>
<reference evidence="7" key="1">
    <citation type="submission" date="2022-01" db="EMBL/GenBank/DDBJ databases">
        <authorList>
            <person name="King R."/>
        </authorList>
    </citation>
    <scope>NUCLEOTIDE SEQUENCE</scope>
</reference>
<dbReference type="Pfam" id="PF01399">
    <property type="entry name" value="PCI"/>
    <property type="match status" value="1"/>
</dbReference>
<keyword evidence="3 5" id="KW-0396">Initiation factor</keyword>
<sequence length="384" mass="44131">MQVPPVFIDMSPEDQAQELRVYLKGLGAEISEDKSPKGIEDDLHKIIGVSETCFKEGQETEVEMVLNDIVSIMVLIPLERSENLILAFCEKLTKAQGTKLSIICLRALWLLFQSLDDRSPMRYPVYYHLIQIAKITDSVKLVYQDIDHLKQQFAKCPPSSDQLQKLYRLLHEVLLKSNQSEQAAMVMIELLGTYTDKNASHAREDAIRCIVSALADPNTFLLDPLLSLKPVSFLEGELIHDLLNIFVSENLATYLEFYKEHKEFVTSQGLNHDQNMQKMRLLSFMQLAESNQEILFEMIEKELQIRPDEVESFIIEVLKTKLVRARMDQSAKKIYVSSTMHRTFGRAQWQQLRDLLHSWRGNLSSVQEGMKSVTAAQLELINQQ</sequence>
<keyword evidence="2 5" id="KW-0963">Cytoplasm</keyword>
<dbReference type="InterPro" id="IPR036390">
    <property type="entry name" value="WH_DNA-bd_sf"/>
</dbReference>
<evidence type="ECO:0000259" key="6">
    <source>
        <dbReference type="PROSITE" id="PS50250"/>
    </source>
</evidence>
<dbReference type="PANTHER" id="PTHR15350:SF2">
    <property type="entry name" value="EUKARYOTIC TRANSLATION INITIATION FACTOR 3 SUBUNIT M"/>
    <property type="match status" value="1"/>
</dbReference>
<protein>
    <recommendedName>
        <fullName evidence="5">Eukaryotic translation initiation factor 3 subunit M</fullName>
        <shortName evidence="5">eIF3m</shortName>
    </recommendedName>
</protein>
<comment type="similarity">
    <text evidence="5">Belongs to the eIF-3 subunit M family.</text>
</comment>
<dbReference type="EMBL" id="OU896712">
    <property type="protein sequence ID" value="CAH1173922.1"/>
    <property type="molecule type" value="Genomic_DNA"/>
</dbReference>
<comment type="subcellular location">
    <subcellularLocation>
        <location evidence="5">Cytoplasm</location>
    </subcellularLocation>
</comment>
<dbReference type="AlphaFoldDB" id="A0A9P0GWT0"/>
<dbReference type="InterPro" id="IPR045237">
    <property type="entry name" value="COPS7/eIF3m"/>
</dbReference>
<evidence type="ECO:0000313" key="8">
    <source>
        <dbReference type="Proteomes" id="UP001153737"/>
    </source>
</evidence>
<comment type="function">
    <text evidence="5">Component of the eukaryotic translation initiation factor 3 (eIF-3) complex, which is involved in protein synthesis of a specialized repertoire of mRNAs and, together with other initiation factors, stimulates binding of mRNA and methionyl-tRNAi to the 40S ribosome. The eIF-3 complex specifically targets and initiates translation of a subset of mRNAs involved in cell proliferation.</text>
</comment>
<dbReference type="GO" id="GO:0001732">
    <property type="term" value="P:formation of cytoplasmic translation initiation complex"/>
    <property type="evidence" value="ECO:0007669"/>
    <property type="project" value="UniProtKB-UniRule"/>
</dbReference>
<dbReference type="InterPro" id="IPR000717">
    <property type="entry name" value="PCI_dom"/>
</dbReference>
<organism evidence="7 8">
    <name type="scientific">Phaedon cochleariae</name>
    <name type="common">Mustard beetle</name>
    <dbReference type="NCBI Taxonomy" id="80249"/>
    <lineage>
        <taxon>Eukaryota</taxon>
        <taxon>Metazoa</taxon>
        <taxon>Ecdysozoa</taxon>
        <taxon>Arthropoda</taxon>
        <taxon>Hexapoda</taxon>
        <taxon>Insecta</taxon>
        <taxon>Pterygota</taxon>
        <taxon>Neoptera</taxon>
        <taxon>Endopterygota</taxon>
        <taxon>Coleoptera</taxon>
        <taxon>Polyphaga</taxon>
        <taxon>Cucujiformia</taxon>
        <taxon>Chrysomeloidea</taxon>
        <taxon>Chrysomelidae</taxon>
        <taxon>Chrysomelinae</taxon>
        <taxon>Chrysomelini</taxon>
        <taxon>Phaedon</taxon>
    </lineage>
</organism>
<dbReference type="GO" id="GO:0016282">
    <property type="term" value="C:eukaryotic 43S preinitiation complex"/>
    <property type="evidence" value="ECO:0007669"/>
    <property type="project" value="UniProtKB-UniRule"/>
</dbReference>
<dbReference type="GO" id="GO:0071541">
    <property type="term" value="C:eukaryotic translation initiation factor 3 complex, eIF3m"/>
    <property type="evidence" value="ECO:0007669"/>
    <property type="project" value="UniProtKB-UniRule"/>
</dbReference>
<dbReference type="InterPro" id="IPR040750">
    <property type="entry name" value="eIF3m_C_helix"/>
</dbReference>
<feature type="domain" description="PCI" evidence="6">
    <location>
        <begin position="179"/>
        <end position="341"/>
    </location>
</feature>
<dbReference type="PROSITE" id="PS50250">
    <property type="entry name" value="PCI"/>
    <property type="match status" value="1"/>
</dbReference>
<keyword evidence="4 5" id="KW-0648">Protein biosynthesis</keyword>
<evidence type="ECO:0000256" key="5">
    <source>
        <dbReference type="HAMAP-Rule" id="MF_03012"/>
    </source>
</evidence>
<dbReference type="OrthoDB" id="10267031at2759"/>
<dbReference type="Pfam" id="PF18005">
    <property type="entry name" value="eIF3m_C_helix"/>
    <property type="match status" value="1"/>
</dbReference>
<reference evidence="7" key="2">
    <citation type="submission" date="2022-10" db="EMBL/GenBank/DDBJ databases">
        <authorList>
            <consortium name="ENA_rothamsted_submissions"/>
            <consortium name="culmorum"/>
            <person name="King R."/>
        </authorList>
    </citation>
    <scope>NUCLEOTIDE SEQUENCE</scope>
</reference>
<dbReference type="HAMAP" id="MF_03012">
    <property type="entry name" value="eIF3m"/>
    <property type="match status" value="1"/>
</dbReference>
<evidence type="ECO:0000313" key="7">
    <source>
        <dbReference type="EMBL" id="CAH1173922.1"/>
    </source>
</evidence>
<dbReference type="GO" id="GO:0003743">
    <property type="term" value="F:translation initiation factor activity"/>
    <property type="evidence" value="ECO:0007669"/>
    <property type="project" value="UniProtKB-UniRule"/>
</dbReference>
<evidence type="ECO:0000256" key="4">
    <source>
        <dbReference type="ARBA" id="ARBA00022917"/>
    </source>
</evidence>
<dbReference type="SMART" id="SM00088">
    <property type="entry name" value="PINT"/>
    <property type="match status" value="1"/>
</dbReference>
<dbReference type="GO" id="GO:0033290">
    <property type="term" value="C:eukaryotic 48S preinitiation complex"/>
    <property type="evidence" value="ECO:0007669"/>
    <property type="project" value="UniProtKB-UniRule"/>
</dbReference>
<accession>A0A9P0GWT0</accession>
<gene>
    <name evidence="7" type="ORF">PHAECO_LOCUS10562</name>
</gene>
<name>A0A9P0GWT0_PHACE</name>
<keyword evidence="8" id="KW-1185">Reference proteome</keyword>